<dbReference type="OrthoDB" id="9778910at2"/>
<dbReference type="GO" id="GO:0071916">
    <property type="term" value="F:dipeptide transmembrane transporter activity"/>
    <property type="evidence" value="ECO:0007669"/>
    <property type="project" value="TreeGrafter"/>
</dbReference>
<feature type="domain" description="ABC transmembrane type-1" evidence="8">
    <location>
        <begin position="114"/>
        <end position="318"/>
    </location>
</feature>
<keyword evidence="6 7" id="KW-0472">Membrane</keyword>
<dbReference type="InterPro" id="IPR000515">
    <property type="entry name" value="MetI-like"/>
</dbReference>
<feature type="transmembrane region" description="Helical" evidence="7">
    <location>
        <begin position="295"/>
        <end position="321"/>
    </location>
</feature>
<keyword evidence="5 7" id="KW-1133">Transmembrane helix</keyword>
<feature type="transmembrane region" description="Helical" evidence="7">
    <location>
        <begin position="151"/>
        <end position="175"/>
    </location>
</feature>
<protein>
    <submittedName>
        <fullName evidence="9">Peptide/nickel transport system permease protein/glutathione transport system permease protein</fullName>
    </submittedName>
</protein>
<evidence type="ECO:0000256" key="1">
    <source>
        <dbReference type="ARBA" id="ARBA00004651"/>
    </source>
</evidence>
<keyword evidence="3" id="KW-1003">Cell membrane</keyword>
<dbReference type="SUPFAM" id="SSF161098">
    <property type="entry name" value="MetI-like"/>
    <property type="match status" value="1"/>
</dbReference>
<dbReference type="Proteomes" id="UP000237752">
    <property type="component" value="Unassembled WGS sequence"/>
</dbReference>
<evidence type="ECO:0000256" key="6">
    <source>
        <dbReference type="ARBA" id="ARBA00023136"/>
    </source>
</evidence>
<dbReference type="AlphaFoldDB" id="A0A2T0ZTS1"/>
<dbReference type="EMBL" id="PVUE01000018">
    <property type="protein sequence ID" value="PRZ39684.1"/>
    <property type="molecule type" value="Genomic_DNA"/>
</dbReference>
<dbReference type="Pfam" id="PF00528">
    <property type="entry name" value="BPD_transp_1"/>
    <property type="match status" value="1"/>
</dbReference>
<comment type="similarity">
    <text evidence="7">Belongs to the binding-protein-dependent transport system permease family.</text>
</comment>
<dbReference type="RefSeq" id="WP_106350411.1">
    <property type="nucleotide sequence ID" value="NZ_PVUE01000018.1"/>
</dbReference>
<accession>A0A2T0ZTS1</accession>
<dbReference type="InterPro" id="IPR045621">
    <property type="entry name" value="BPD_transp_1_N"/>
</dbReference>
<dbReference type="PROSITE" id="PS50928">
    <property type="entry name" value="ABC_TM1"/>
    <property type="match status" value="1"/>
</dbReference>
<evidence type="ECO:0000259" key="8">
    <source>
        <dbReference type="PROSITE" id="PS50928"/>
    </source>
</evidence>
<reference evidence="9 10" key="1">
    <citation type="submission" date="2018-03" db="EMBL/GenBank/DDBJ databases">
        <title>Genomic Encyclopedia of Archaeal and Bacterial Type Strains, Phase II (KMG-II): from individual species to whole genera.</title>
        <authorList>
            <person name="Goeker M."/>
        </authorList>
    </citation>
    <scope>NUCLEOTIDE SEQUENCE [LARGE SCALE GENOMIC DNA]</scope>
    <source>
        <strain evidence="9 10">DSM 100065</strain>
    </source>
</reference>
<comment type="caution">
    <text evidence="9">The sequence shown here is derived from an EMBL/GenBank/DDBJ whole genome shotgun (WGS) entry which is preliminary data.</text>
</comment>
<feature type="transmembrane region" description="Helical" evidence="7">
    <location>
        <begin position="253"/>
        <end position="275"/>
    </location>
</feature>
<dbReference type="CDD" id="cd06261">
    <property type="entry name" value="TM_PBP2"/>
    <property type="match status" value="1"/>
</dbReference>
<keyword evidence="2 7" id="KW-0813">Transport</keyword>
<evidence type="ECO:0000256" key="5">
    <source>
        <dbReference type="ARBA" id="ARBA00022989"/>
    </source>
</evidence>
<evidence type="ECO:0000256" key="2">
    <source>
        <dbReference type="ARBA" id="ARBA00022448"/>
    </source>
</evidence>
<sequence>MVRETTIGTSRPRSQASRVLAFVAKRLLTAIMVLLVVTVLVFAFIHAAPGGPEQAIAGPDADPAQLAAIRATYGLDDPLPQQYLRFLGSLAHFDLGTSYSLHESVISAIWRAATVVTIPLLLISWFLSTTIGSLLGYFAARSRGGVLDRTIVGFAILGASSPIFATGMLISYIFGVKLGWFPFIGVGGDESLRQLVLPGAAATVLLLASSTKLARVRFAQILDEDQVTFARARGLSPQYIAGKAILKNSAVHLVTWSGSLFVALLGGLVVVEQVFSLSGVGTLLINAISARDIPLIQGITLAIAIGVVLVNLAVDLICLAIDPRVRLGLEVEA</sequence>
<dbReference type="Pfam" id="PF19300">
    <property type="entry name" value="BPD_transp_1_N"/>
    <property type="match status" value="1"/>
</dbReference>
<evidence type="ECO:0000256" key="3">
    <source>
        <dbReference type="ARBA" id="ARBA00022475"/>
    </source>
</evidence>
<name>A0A2T0ZTS1_9ACTN</name>
<organism evidence="9 10">
    <name type="scientific">Antricoccus suffuscus</name>
    <dbReference type="NCBI Taxonomy" id="1629062"/>
    <lineage>
        <taxon>Bacteria</taxon>
        <taxon>Bacillati</taxon>
        <taxon>Actinomycetota</taxon>
        <taxon>Actinomycetes</taxon>
        <taxon>Geodermatophilales</taxon>
        <taxon>Antricoccaceae</taxon>
        <taxon>Antricoccus</taxon>
    </lineage>
</organism>
<dbReference type="Gene3D" id="1.10.3720.10">
    <property type="entry name" value="MetI-like"/>
    <property type="match status" value="1"/>
</dbReference>
<evidence type="ECO:0000313" key="9">
    <source>
        <dbReference type="EMBL" id="PRZ39684.1"/>
    </source>
</evidence>
<feature type="transmembrane region" description="Helical" evidence="7">
    <location>
        <begin position="108"/>
        <end position="139"/>
    </location>
</feature>
<feature type="transmembrane region" description="Helical" evidence="7">
    <location>
        <begin position="27"/>
        <end position="48"/>
    </location>
</feature>
<comment type="subcellular location">
    <subcellularLocation>
        <location evidence="1 7">Cell membrane</location>
        <topology evidence="1 7">Multi-pass membrane protein</topology>
    </subcellularLocation>
</comment>
<keyword evidence="4 7" id="KW-0812">Transmembrane</keyword>
<proteinExistence type="inferred from homology"/>
<dbReference type="InterPro" id="IPR035906">
    <property type="entry name" value="MetI-like_sf"/>
</dbReference>
<evidence type="ECO:0000256" key="4">
    <source>
        <dbReference type="ARBA" id="ARBA00022692"/>
    </source>
</evidence>
<keyword evidence="10" id="KW-1185">Reference proteome</keyword>
<dbReference type="PANTHER" id="PTHR43163:SF6">
    <property type="entry name" value="DIPEPTIDE TRANSPORT SYSTEM PERMEASE PROTEIN DPPB-RELATED"/>
    <property type="match status" value="1"/>
</dbReference>
<dbReference type="PANTHER" id="PTHR43163">
    <property type="entry name" value="DIPEPTIDE TRANSPORT SYSTEM PERMEASE PROTEIN DPPB-RELATED"/>
    <property type="match status" value="1"/>
</dbReference>
<evidence type="ECO:0000313" key="10">
    <source>
        <dbReference type="Proteomes" id="UP000237752"/>
    </source>
</evidence>
<dbReference type="GO" id="GO:0005886">
    <property type="term" value="C:plasma membrane"/>
    <property type="evidence" value="ECO:0007669"/>
    <property type="project" value="UniProtKB-SubCell"/>
</dbReference>
<feature type="transmembrane region" description="Helical" evidence="7">
    <location>
        <begin position="195"/>
        <end position="214"/>
    </location>
</feature>
<gene>
    <name evidence="9" type="ORF">CLV47_11848</name>
</gene>
<evidence type="ECO:0000256" key="7">
    <source>
        <dbReference type="RuleBase" id="RU363032"/>
    </source>
</evidence>